<dbReference type="PANTHER" id="PTHR22776:SF49">
    <property type="entry name" value="MARVEL DOMAIN-CONTAINING PROTEIN"/>
    <property type="match status" value="1"/>
</dbReference>
<dbReference type="PANTHER" id="PTHR22776">
    <property type="entry name" value="MARVEL-CONTAINING POTENTIAL LIPID RAFT-ASSOCIATED PROTEIN"/>
    <property type="match status" value="1"/>
</dbReference>
<keyword evidence="3 7" id="KW-1133">Transmembrane helix</keyword>
<keyword evidence="4 5" id="KW-0472">Membrane</keyword>
<reference evidence="9 12" key="1">
    <citation type="submission" date="2017-06" db="EMBL/GenBank/DDBJ databases">
        <title>A platform for efficient transgenesis in Macrostomum lignano, a flatworm model organism for stem cell research.</title>
        <authorList>
            <person name="Berezikov E."/>
        </authorList>
    </citation>
    <scope>NUCLEOTIDE SEQUENCE [LARGE SCALE GENOMIC DNA]</scope>
    <source>
        <strain evidence="9">DV1</strain>
        <tissue evidence="9">Whole organism</tissue>
    </source>
</reference>
<evidence type="ECO:0000256" key="7">
    <source>
        <dbReference type="SAM" id="Phobius"/>
    </source>
</evidence>
<sequence>MLPSYSSVVEQQEEEKQRQQQQQQQQQQILDSQQQPTFRQAYEGLHQPPLQQQPQTLRSTQSRRPYQQRQQPPSPESIREGRLEMNSAFLQSPAGCLLAASTVLGLVLSICGAVPLWSQANGGSFCVMSGLLHFAGAGFLFCAYLFGYVDVMPWFARPLALYYYFVSAGISLVAFVFSASTASGALPAAIASAIFAFLALVADIVLIVLSYMALKLGYTVVESSPDAVDT</sequence>
<dbReference type="PROSITE" id="PS51225">
    <property type="entry name" value="MARVEL"/>
    <property type="match status" value="1"/>
</dbReference>
<evidence type="ECO:0000313" key="10">
    <source>
        <dbReference type="EMBL" id="PAA75840.1"/>
    </source>
</evidence>
<evidence type="ECO:0000256" key="6">
    <source>
        <dbReference type="SAM" id="MobiDB-lite"/>
    </source>
</evidence>
<dbReference type="AlphaFoldDB" id="A0A267DH41"/>
<keyword evidence="12" id="KW-1185">Reference proteome</keyword>
<dbReference type="InterPro" id="IPR050578">
    <property type="entry name" value="MARVEL-CKLF_proteins"/>
</dbReference>
<feature type="region of interest" description="Disordered" evidence="6">
    <location>
        <begin position="1"/>
        <end position="78"/>
    </location>
</feature>
<dbReference type="GO" id="GO:0016020">
    <property type="term" value="C:membrane"/>
    <property type="evidence" value="ECO:0007669"/>
    <property type="project" value="UniProtKB-SubCell"/>
</dbReference>
<comment type="subcellular location">
    <subcellularLocation>
        <location evidence="1">Membrane</location>
        <topology evidence="1">Multi-pass membrane protein</topology>
    </subcellularLocation>
</comment>
<feature type="compositionally biased region" description="Low complexity" evidence="6">
    <location>
        <begin position="19"/>
        <end position="35"/>
    </location>
</feature>
<evidence type="ECO:0000256" key="4">
    <source>
        <dbReference type="ARBA" id="ARBA00023136"/>
    </source>
</evidence>
<evidence type="ECO:0000256" key="3">
    <source>
        <dbReference type="ARBA" id="ARBA00022989"/>
    </source>
</evidence>
<feature type="transmembrane region" description="Helical" evidence="7">
    <location>
        <begin position="161"/>
        <end position="182"/>
    </location>
</feature>
<evidence type="ECO:0000313" key="12">
    <source>
        <dbReference type="Proteomes" id="UP000215902"/>
    </source>
</evidence>
<evidence type="ECO:0000256" key="5">
    <source>
        <dbReference type="PROSITE-ProRule" id="PRU00581"/>
    </source>
</evidence>
<organism evidence="9 12">
    <name type="scientific">Macrostomum lignano</name>
    <dbReference type="NCBI Taxonomy" id="282301"/>
    <lineage>
        <taxon>Eukaryota</taxon>
        <taxon>Metazoa</taxon>
        <taxon>Spiralia</taxon>
        <taxon>Lophotrochozoa</taxon>
        <taxon>Platyhelminthes</taxon>
        <taxon>Rhabditophora</taxon>
        <taxon>Macrostomorpha</taxon>
        <taxon>Macrostomida</taxon>
        <taxon>Macrostomidae</taxon>
        <taxon>Macrostomum</taxon>
    </lineage>
</organism>
<feature type="transmembrane region" description="Helical" evidence="7">
    <location>
        <begin position="95"/>
        <end position="118"/>
    </location>
</feature>
<evidence type="ECO:0000313" key="9">
    <source>
        <dbReference type="EMBL" id="PAA47882.1"/>
    </source>
</evidence>
<evidence type="ECO:0000259" key="8">
    <source>
        <dbReference type="PROSITE" id="PS51225"/>
    </source>
</evidence>
<protein>
    <recommendedName>
        <fullName evidence="8">MARVEL domain-containing protein</fullName>
    </recommendedName>
</protein>
<feature type="domain" description="MARVEL" evidence="8">
    <location>
        <begin position="89"/>
        <end position="215"/>
    </location>
</feature>
<dbReference type="EMBL" id="NIVC01000860">
    <property type="protein sequence ID" value="PAA75840.1"/>
    <property type="molecule type" value="Genomic_DNA"/>
</dbReference>
<accession>A0A267DH41</accession>
<dbReference type="EMBL" id="NIVC01004301">
    <property type="protein sequence ID" value="PAA47882.1"/>
    <property type="molecule type" value="Genomic_DNA"/>
</dbReference>
<comment type="caution">
    <text evidence="9">The sequence shown here is derived from an EMBL/GenBank/DDBJ whole genome shotgun (WGS) entry which is preliminary data.</text>
</comment>
<gene>
    <name evidence="9" type="ORF">BOX15_Mlig030466g1</name>
    <name evidence="11" type="ORF">BOX15_Mlig030466g2</name>
    <name evidence="10" type="ORF">BOX15_Mlig030466g3</name>
</gene>
<evidence type="ECO:0000313" key="11">
    <source>
        <dbReference type="EMBL" id="PAA77943.1"/>
    </source>
</evidence>
<feature type="compositionally biased region" description="Low complexity" evidence="6">
    <location>
        <begin position="47"/>
        <end position="71"/>
    </location>
</feature>
<proteinExistence type="predicted"/>
<name>A0A267DH41_9PLAT</name>
<evidence type="ECO:0000256" key="1">
    <source>
        <dbReference type="ARBA" id="ARBA00004141"/>
    </source>
</evidence>
<dbReference type="EMBL" id="NIVC01000714">
    <property type="protein sequence ID" value="PAA77943.1"/>
    <property type="molecule type" value="Genomic_DNA"/>
</dbReference>
<dbReference type="Proteomes" id="UP000215902">
    <property type="component" value="Unassembled WGS sequence"/>
</dbReference>
<dbReference type="InterPro" id="IPR008253">
    <property type="entry name" value="Marvel"/>
</dbReference>
<feature type="transmembrane region" description="Helical" evidence="7">
    <location>
        <begin position="188"/>
        <end position="214"/>
    </location>
</feature>
<feature type="transmembrane region" description="Helical" evidence="7">
    <location>
        <begin position="130"/>
        <end position="149"/>
    </location>
</feature>
<evidence type="ECO:0000256" key="2">
    <source>
        <dbReference type="ARBA" id="ARBA00022692"/>
    </source>
</evidence>
<keyword evidence="2 5" id="KW-0812">Transmembrane</keyword>